<gene>
    <name evidence="7" type="ORF">VR44_22565</name>
</gene>
<dbReference type="InterPro" id="IPR050925">
    <property type="entry name" value="Rhomboid_protease_S54"/>
</dbReference>
<dbReference type="PANTHER" id="PTHR43731:SF9">
    <property type="entry name" value="SLR1461 PROTEIN"/>
    <property type="match status" value="1"/>
</dbReference>
<evidence type="ECO:0000256" key="5">
    <source>
        <dbReference type="SAM" id="Phobius"/>
    </source>
</evidence>
<dbReference type="GO" id="GO:0016020">
    <property type="term" value="C:membrane"/>
    <property type="evidence" value="ECO:0007669"/>
    <property type="project" value="UniProtKB-SubCell"/>
</dbReference>
<evidence type="ECO:0000313" key="7">
    <source>
        <dbReference type="EMBL" id="KJY29563.1"/>
    </source>
</evidence>
<keyword evidence="4 5" id="KW-0472">Membrane</keyword>
<evidence type="ECO:0000256" key="1">
    <source>
        <dbReference type="ARBA" id="ARBA00004141"/>
    </source>
</evidence>
<dbReference type="EMBL" id="JZWV01000633">
    <property type="protein sequence ID" value="KJY29563.1"/>
    <property type="molecule type" value="Genomic_DNA"/>
</dbReference>
<feature type="transmembrane region" description="Helical" evidence="5">
    <location>
        <begin position="175"/>
        <end position="194"/>
    </location>
</feature>
<evidence type="ECO:0000256" key="2">
    <source>
        <dbReference type="ARBA" id="ARBA00022692"/>
    </source>
</evidence>
<comment type="subcellular location">
    <subcellularLocation>
        <location evidence="1">Membrane</location>
        <topology evidence="1">Multi-pass membrane protein</topology>
    </subcellularLocation>
</comment>
<comment type="caution">
    <text evidence="7">The sequence shown here is derived from an EMBL/GenBank/DDBJ whole genome shotgun (WGS) entry which is preliminary data.</text>
</comment>
<organism evidence="7 8">
    <name type="scientific">Streptomyces katrae</name>
    <dbReference type="NCBI Taxonomy" id="68223"/>
    <lineage>
        <taxon>Bacteria</taxon>
        <taxon>Bacillati</taxon>
        <taxon>Actinomycetota</taxon>
        <taxon>Actinomycetes</taxon>
        <taxon>Kitasatosporales</taxon>
        <taxon>Streptomycetaceae</taxon>
        <taxon>Streptomyces</taxon>
    </lineage>
</organism>
<keyword evidence="2 5" id="KW-0812">Transmembrane</keyword>
<name>A0A0F4J716_9ACTN</name>
<feature type="transmembrane region" description="Helical" evidence="5">
    <location>
        <begin position="67"/>
        <end position="91"/>
    </location>
</feature>
<feature type="transmembrane region" description="Helical" evidence="5">
    <location>
        <begin position="122"/>
        <end position="140"/>
    </location>
</feature>
<evidence type="ECO:0000256" key="3">
    <source>
        <dbReference type="ARBA" id="ARBA00022989"/>
    </source>
</evidence>
<proteinExistence type="predicted"/>
<evidence type="ECO:0000259" key="6">
    <source>
        <dbReference type="Pfam" id="PF01694"/>
    </source>
</evidence>
<dbReference type="PANTHER" id="PTHR43731">
    <property type="entry name" value="RHOMBOID PROTEASE"/>
    <property type="match status" value="1"/>
</dbReference>
<accession>A0A0F4J716</accession>
<keyword evidence="8" id="KW-1185">Reference proteome</keyword>
<dbReference type="STRING" id="68223.GCA_002028425_03064"/>
<dbReference type="OrthoDB" id="465874at2"/>
<evidence type="ECO:0000256" key="4">
    <source>
        <dbReference type="ARBA" id="ARBA00023136"/>
    </source>
</evidence>
<evidence type="ECO:0000313" key="8">
    <source>
        <dbReference type="Proteomes" id="UP000033551"/>
    </source>
</evidence>
<feature type="domain" description="Peptidase S54 rhomboid" evidence="6">
    <location>
        <begin position="65"/>
        <end position="194"/>
    </location>
</feature>
<dbReference type="Gene3D" id="1.20.1540.10">
    <property type="entry name" value="Rhomboid-like"/>
    <property type="match status" value="1"/>
</dbReference>
<reference evidence="7 8" key="1">
    <citation type="submission" date="2015-02" db="EMBL/GenBank/DDBJ databases">
        <authorList>
            <person name="Ju K.-S."/>
            <person name="Doroghazi J.R."/>
            <person name="Metcalf W."/>
        </authorList>
    </citation>
    <scope>NUCLEOTIDE SEQUENCE [LARGE SCALE GENOMIC DNA]</scope>
    <source>
        <strain evidence="7 8">NRRL ISP-5550</strain>
    </source>
</reference>
<keyword evidence="3 5" id="KW-1133">Transmembrane helix</keyword>
<dbReference type="SUPFAM" id="SSF144091">
    <property type="entry name" value="Rhomboid-like"/>
    <property type="match status" value="1"/>
</dbReference>
<feature type="transmembrane region" description="Helical" evidence="5">
    <location>
        <begin position="98"/>
        <end position="116"/>
    </location>
</feature>
<dbReference type="Pfam" id="PF01694">
    <property type="entry name" value="Rhomboid"/>
    <property type="match status" value="1"/>
</dbReference>
<dbReference type="RefSeq" id="WP_045949396.1">
    <property type="nucleotide sequence ID" value="NZ_JZWV01000633.1"/>
</dbReference>
<dbReference type="AlphaFoldDB" id="A0A0F4J716"/>
<feature type="transmembrane region" description="Helical" evidence="5">
    <location>
        <begin position="25"/>
        <end position="47"/>
    </location>
</feature>
<dbReference type="GO" id="GO:0004252">
    <property type="term" value="F:serine-type endopeptidase activity"/>
    <property type="evidence" value="ECO:0007669"/>
    <property type="project" value="InterPro"/>
</dbReference>
<dbReference type="InterPro" id="IPR022764">
    <property type="entry name" value="Peptidase_S54_rhomboid_dom"/>
</dbReference>
<dbReference type="Proteomes" id="UP000033551">
    <property type="component" value="Unassembled WGS sequence"/>
</dbReference>
<dbReference type="PATRIC" id="fig|68223.7.peg.403"/>
<feature type="transmembrane region" description="Helical" evidence="5">
    <location>
        <begin position="147"/>
        <end position="169"/>
    </location>
</feature>
<protein>
    <submittedName>
        <fullName evidence="7">Peptidase S54</fullName>
    </submittedName>
</protein>
<sequence length="202" mass="21360">MSTNTLDTTVPEWSHRERAAASAKLMLGWVALLWLIELIDLAAGHALDLYGIRPREADGLIGIPLAPFLHFGFGHVAGNSLPLLVLGFVTALSGIRRFLAVCLLVIAADGLGVWLISPAHSVTIGASGLIYGLFGFLLVRGFVERKVLGIAVGIAVAAYYGGGMFLGLLPLNPLVSWQAHLCGLAAGVATALWYRRPAPRLG</sequence>
<dbReference type="InterPro" id="IPR035952">
    <property type="entry name" value="Rhomboid-like_sf"/>
</dbReference>